<comment type="caution">
    <text evidence="2">The sequence shown here is derived from an EMBL/GenBank/DDBJ whole genome shotgun (WGS) entry which is preliminary data.</text>
</comment>
<gene>
    <name evidence="2" type="ORF">N1851_003354</name>
</gene>
<dbReference type="InterPro" id="IPR036116">
    <property type="entry name" value="FN3_sf"/>
</dbReference>
<sequence>MPPKPLKIESDRLYENQNMTVHVVDKRNQSGCPKASFRGFPKHLSKFTPNIVLICTLNVQNNSVALHPPKNVSFLRRSRRLEVNVTWKQEDVKATEIYLRYKALNGVLWNESSTAMEKWTAENLHPSLSYVVQIRCRPNARCPQCPWSPLYTLPPELNVQPVILSVEDNDIPGRHGCRLLLISWKFPYRELVDGYNVTIGKASGELPSNGITTSQLQLRLIVSYSAYQLQITAFNKASTSPAASQTIPPRKHMVSDSGGKKLNVTFHSNKSLTLTWRDTQKYVCYSVELSSREHKTQYFTFFENKKNYRLITLKGL</sequence>
<dbReference type="PROSITE" id="PS50853">
    <property type="entry name" value="FN3"/>
    <property type="match status" value="1"/>
</dbReference>
<dbReference type="Gene3D" id="2.60.40.10">
    <property type="entry name" value="Immunoglobulins"/>
    <property type="match status" value="2"/>
</dbReference>
<protein>
    <recommendedName>
        <fullName evidence="1">Fibronectin type-III domain-containing protein</fullName>
    </recommendedName>
</protein>
<proteinExistence type="predicted"/>
<evidence type="ECO:0000259" key="1">
    <source>
        <dbReference type="PROSITE" id="PS50853"/>
    </source>
</evidence>
<organism evidence="2 3">
    <name type="scientific">Merluccius polli</name>
    <name type="common">Benguela hake</name>
    <name type="synonym">Merluccius cadenati</name>
    <dbReference type="NCBI Taxonomy" id="89951"/>
    <lineage>
        <taxon>Eukaryota</taxon>
        <taxon>Metazoa</taxon>
        <taxon>Chordata</taxon>
        <taxon>Craniata</taxon>
        <taxon>Vertebrata</taxon>
        <taxon>Euteleostomi</taxon>
        <taxon>Actinopterygii</taxon>
        <taxon>Neopterygii</taxon>
        <taxon>Teleostei</taxon>
        <taxon>Neoteleostei</taxon>
        <taxon>Acanthomorphata</taxon>
        <taxon>Zeiogadaria</taxon>
        <taxon>Gadariae</taxon>
        <taxon>Gadiformes</taxon>
        <taxon>Gadoidei</taxon>
        <taxon>Merlucciidae</taxon>
        <taxon>Merluccius</taxon>
    </lineage>
</organism>
<reference evidence="2" key="1">
    <citation type="journal article" date="2023" name="Front. Mar. Sci.">
        <title>A new Merluccius polli reference genome to investigate the effects of global change in West African waters.</title>
        <authorList>
            <person name="Mateo J.L."/>
            <person name="Blanco-Fernandez C."/>
            <person name="Garcia-Vazquez E."/>
            <person name="Machado-Schiaffino G."/>
        </authorList>
    </citation>
    <scope>NUCLEOTIDE SEQUENCE</scope>
    <source>
        <strain evidence="2">C29</strain>
        <tissue evidence="2">Fin</tissue>
    </source>
</reference>
<evidence type="ECO:0000313" key="2">
    <source>
        <dbReference type="EMBL" id="KAK0154541.1"/>
    </source>
</evidence>
<dbReference type="SUPFAM" id="SSF49265">
    <property type="entry name" value="Fibronectin type III"/>
    <property type="match status" value="1"/>
</dbReference>
<dbReference type="InterPro" id="IPR003961">
    <property type="entry name" value="FN3_dom"/>
</dbReference>
<evidence type="ECO:0000313" key="3">
    <source>
        <dbReference type="Proteomes" id="UP001174136"/>
    </source>
</evidence>
<dbReference type="EMBL" id="JAOPHQ010000421">
    <property type="protein sequence ID" value="KAK0154541.1"/>
    <property type="molecule type" value="Genomic_DNA"/>
</dbReference>
<accession>A0AA47NAE5</accession>
<keyword evidence="3" id="KW-1185">Reference proteome</keyword>
<dbReference type="InterPro" id="IPR013783">
    <property type="entry name" value="Ig-like_fold"/>
</dbReference>
<dbReference type="AlphaFoldDB" id="A0AA47NAE5"/>
<name>A0AA47NAE5_MERPO</name>
<feature type="domain" description="Fibronectin type-III" evidence="1">
    <location>
        <begin position="68"/>
        <end position="155"/>
    </location>
</feature>
<dbReference type="Proteomes" id="UP001174136">
    <property type="component" value="Unassembled WGS sequence"/>
</dbReference>